<feature type="transmembrane region" description="Helical" evidence="18">
    <location>
        <begin position="131"/>
        <end position="153"/>
    </location>
</feature>
<dbReference type="Pfam" id="PF03626">
    <property type="entry name" value="COX4_pro"/>
    <property type="match status" value="1"/>
</dbReference>
<dbReference type="PANTHER" id="PTHR36835:SF1">
    <property type="entry name" value="CYTOCHROME BO(3) UBIQUINOL OXIDASE SUBUNIT 4"/>
    <property type="match status" value="1"/>
</dbReference>
<protein>
    <recommendedName>
        <fullName evidence="4">Cytochrome bo(3) ubiquinol oxidase subunit 4</fullName>
    </recommendedName>
    <alternativeName>
        <fullName evidence="16">Cytochrome o ubiquinol oxidase subunit 4</fullName>
    </alternativeName>
    <alternativeName>
        <fullName evidence="13">Oxidase bo(3) subunit 4</fullName>
    </alternativeName>
    <alternativeName>
        <fullName evidence="14">Ubiquinol oxidase polypeptide IV</fullName>
    </alternativeName>
    <alternativeName>
        <fullName evidence="15">Ubiquinol oxidase subunit 4</fullName>
    </alternativeName>
</protein>
<keyword evidence="6" id="KW-1003">Cell membrane</keyword>
<dbReference type="GO" id="GO:0019646">
    <property type="term" value="P:aerobic electron transport chain"/>
    <property type="evidence" value="ECO:0007669"/>
    <property type="project" value="TreeGrafter"/>
</dbReference>
<evidence type="ECO:0000256" key="13">
    <source>
        <dbReference type="ARBA" id="ARBA00030071"/>
    </source>
</evidence>
<keyword evidence="9 18" id="KW-1133">Transmembrane helix</keyword>
<comment type="function">
    <text evidence="12">Cytochrome bo(3) ubiquinol terminal oxidase is the component of the aerobic respiratory chain of E.coli that predominates when cells are grown at high aeration. Has proton pump activity across the membrane in addition to electron transfer, pumping 2 protons/electron.</text>
</comment>
<dbReference type="PANTHER" id="PTHR36835">
    <property type="entry name" value="CYTOCHROME BO(3) UBIQUINOL OXIDASE SUBUNIT 4"/>
    <property type="match status" value="1"/>
</dbReference>
<evidence type="ECO:0000256" key="3">
    <source>
        <dbReference type="ARBA" id="ARBA00011700"/>
    </source>
</evidence>
<proteinExistence type="inferred from homology"/>
<keyword evidence="10" id="KW-0560">Oxidoreductase</keyword>
<evidence type="ECO:0000256" key="11">
    <source>
        <dbReference type="ARBA" id="ARBA00023136"/>
    </source>
</evidence>
<accession>A0A975GUS0</accession>
<keyword evidence="8" id="KW-0249">Electron transport</keyword>
<dbReference type="GO" id="GO:0015990">
    <property type="term" value="P:electron transport coupled proton transport"/>
    <property type="evidence" value="ECO:0007669"/>
    <property type="project" value="InterPro"/>
</dbReference>
<evidence type="ECO:0000256" key="7">
    <source>
        <dbReference type="ARBA" id="ARBA00022692"/>
    </source>
</evidence>
<dbReference type="NCBIfam" id="TIGR02847">
    <property type="entry name" value="CyoD"/>
    <property type="match status" value="1"/>
</dbReference>
<feature type="transmembrane region" description="Helical" evidence="18">
    <location>
        <begin position="71"/>
        <end position="95"/>
    </location>
</feature>
<feature type="transmembrane region" description="Helical" evidence="18">
    <location>
        <begin position="101"/>
        <end position="119"/>
    </location>
</feature>
<feature type="region of interest" description="Disordered" evidence="17">
    <location>
        <begin position="41"/>
        <end position="63"/>
    </location>
</feature>
<evidence type="ECO:0000256" key="1">
    <source>
        <dbReference type="ARBA" id="ARBA00004651"/>
    </source>
</evidence>
<dbReference type="EMBL" id="CP062222">
    <property type="protein sequence ID" value="QTC89709.1"/>
    <property type="molecule type" value="Genomic_DNA"/>
</dbReference>
<keyword evidence="11 18" id="KW-0472">Membrane</keyword>
<evidence type="ECO:0000256" key="6">
    <source>
        <dbReference type="ARBA" id="ARBA00022475"/>
    </source>
</evidence>
<dbReference type="GO" id="GO:0009319">
    <property type="term" value="C:cytochrome o ubiquinol oxidase complex"/>
    <property type="evidence" value="ECO:0007669"/>
    <property type="project" value="TreeGrafter"/>
</dbReference>
<feature type="region of interest" description="Disordered" evidence="17">
    <location>
        <begin position="1"/>
        <end position="24"/>
    </location>
</feature>
<evidence type="ECO:0000256" key="12">
    <source>
        <dbReference type="ARBA" id="ARBA00025694"/>
    </source>
</evidence>
<feature type="compositionally biased region" description="Basic and acidic residues" evidence="17">
    <location>
        <begin position="44"/>
        <end position="63"/>
    </location>
</feature>
<evidence type="ECO:0000256" key="5">
    <source>
        <dbReference type="ARBA" id="ARBA00022448"/>
    </source>
</evidence>
<evidence type="ECO:0000256" key="15">
    <source>
        <dbReference type="ARBA" id="ARBA00031887"/>
    </source>
</evidence>
<dbReference type="InterPro" id="IPR050968">
    <property type="entry name" value="Cytochrome_c_oxidase_bac_sub4"/>
</dbReference>
<name>A0A975GUS0_9CAUL</name>
<comment type="subcellular location">
    <subcellularLocation>
        <location evidence="1">Cell membrane</location>
        <topology evidence="1">Multi-pass membrane protein</topology>
    </subcellularLocation>
</comment>
<evidence type="ECO:0000256" key="4">
    <source>
        <dbReference type="ARBA" id="ARBA00014689"/>
    </source>
</evidence>
<organism evidence="19 20">
    <name type="scientific">Brevundimonas goettingensis</name>
    <dbReference type="NCBI Taxonomy" id="2774190"/>
    <lineage>
        <taxon>Bacteria</taxon>
        <taxon>Pseudomonadati</taxon>
        <taxon>Pseudomonadota</taxon>
        <taxon>Alphaproteobacteria</taxon>
        <taxon>Caulobacterales</taxon>
        <taxon>Caulobacteraceae</taxon>
        <taxon>Brevundimonas</taxon>
    </lineage>
</organism>
<dbReference type="GO" id="GO:0005886">
    <property type="term" value="C:plasma membrane"/>
    <property type="evidence" value="ECO:0007669"/>
    <property type="project" value="UniProtKB-SubCell"/>
</dbReference>
<dbReference type="AlphaFoldDB" id="A0A975GUS0"/>
<comment type="similarity">
    <text evidence="2">Belongs to the cytochrome c oxidase bacterial subunit 4 family.</text>
</comment>
<evidence type="ECO:0000256" key="14">
    <source>
        <dbReference type="ARBA" id="ARBA00030211"/>
    </source>
</evidence>
<evidence type="ECO:0000256" key="8">
    <source>
        <dbReference type="ARBA" id="ARBA00022982"/>
    </source>
</evidence>
<gene>
    <name evidence="19" type="primary">cyoD</name>
    <name evidence="19" type="ORF">IFJ75_10315</name>
</gene>
<evidence type="ECO:0000256" key="18">
    <source>
        <dbReference type="SAM" id="Phobius"/>
    </source>
</evidence>
<dbReference type="RefSeq" id="WP_207867912.1">
    <property type="nucleotide sequence ID" value="NZ_CP062222.1"/>
</dbReference>
<evidence type="ECO:0000313" key="20">
    <source>
        <dbReference type="Proteomes" id="UP000663918"/>
    </source>
</evidence>
<evidence type="ECO:0000256" key="16">
    <source>
        <dbReference type="ARBA" id="ARBA00032185"/>
    </source>
</evidence>
<dbReference type="GO" id="GO:0015078">
    <property type="term" value="F:proton transmembrane transporter activity"/>
    <property type="evidence" value="ECO:0007669"/>
    <property type="project" value="TreeGrafter"/>
</dbReference>
<reference evidence="19" key="1">
    <citation type="submission" date="2020-09" db="EMBL/GenBank/DDBJ databases">
        <title>Brevundimonas sp. LVF2 isolated from a puddle in Goettingen, Germany.</title>
        <authorList>
            <person name="Friedrich I."/>
            <person name="Klassen A."/>
            <person name="Hannes N."/>
            <person name="Schneider D."/>
            <person name="Hertel R."/>
            <person name="Daniel R."/>
        </authorList>
    </citation>
    <scope>NUCLEOTIDE SEQUENCE</scope>
    <source>
        <strain evidence="19">LVF2</strain>
    </source>
</reference>
<evidence type="ECO:0000256" key="17">
    <source>
        <dbReference type="SAM" id="MobiDB-lite"/>
    </source>
</evidence>
<dbReference type="InterPro" id="IPR005171">
    <property type="entry name" value="Cyt_c_oxidase_su4_prok"/>
</dbReference>
<sequence>MSKAPTQKPAAKAPARKPAAPKAAAAKTTVAVSAAAVEPNGHTHAHDVDHGHGHDDHGHHDEHAHGSMRDYLIGFGLSVVLTAIPFWLVMSGVFAPQLTGGIIMAFAVAQIVVHMIFFLHMNAKSEGGWTILALIFTLILVVIALTGSLWVMYHLNTNMMPHGMDMNPAP</sequence>
<keyword evidence="5" id="KW-0813">Transport</keyword>
<evidence type="ECO:0000256" key="10">
    <source>
        <dbReference type="ARBA" id="ARBA00023002"/>
    </source>
</evidence>
<evidence type="ECO:0000256" key="2">
    <source>
        <dbReference type="ARBA" id="ARBA00008079"/>
    </source>
</evidence>
<dbReference type="InterPro" id="IPR014210">
    <property type="entry name" value="Cyt_o_ubiqinol_oxidase_su4"/>
</dbReference>
<dbReference type="Proteomes" id="UP000663918">
    <property type="component" value="Chromosome"/>
</dbReference>
<evidence type="ECO:0000256" key="9">
    <source>
        <dbReference type="ARBA" id="ARBA00022989"/>
    </source>
</evidence>
<keyword evidence="20" id="KW-1185">Reference proteome</keyword>
<keyword evidence="7 18" id="KW-0812">Transmembrane</keyword>
<evidence type="ECO:0000313" key="19">
    <source>
        <dbReference type="EMBL" id="QTC89709.1"/>
    </source>
</evidence>
<comment type="subunit">
    <text evidence="3">Heterooctamer of two A chains, two B chains, two C chains and two D chains.</text>
</comment>
<dbReference type="KEGG" id="bgoe:IFJ75_10315"/>
<dbReference type="GO" id="GO:0009486">
    <property type="term" value="F:cytochrome bo3 ubiquinol oxidase activity"/>
    <property type="evidence" value="ECO:0007669"/>
    <property type="project" value="InterPro"/>
</dbReference>